<sequence>MQIVKPRDDMDWFLCDHGFDCGLRQAGEQVTDLGDIADLTSSHSFRPMSWFYRGHGLSLRISPTIGIKT</sequence>
<dbReference type="Proteomes" id="UP001283361">
    <property type="component" value="Unassembled WGS sequence"/>
</dbReference>
<name>A0AAE1CZ56_9GAST</name>
<dbReference type="EMBL" id="JAWDGP010006234">
    <property type="protein sequence ID" value="KAK3745222.1"/>
    <property type="molecule type" value="Genomic_DNA"/>
</dbReference>
<keyword evidence="2" id="KW-1185">Reference proteome</keyword>
<accession>A0AAE1CZ56</accession>
<organism evidence="1 2">
    <name type="scientific">Elysia crispata</name>
    <name type="common">lettuce slug</name>
    <dbReference type="NCBI Taxonomy" id="231223"/>
    <lineage>
        <taxon>Eukaryota</taxon>
        <taxon>Metazoa</taxon>
        <taxon>Spiralia</taxon>
        <taxon>Lophotrochozoa</taxon>
        <taxon>Mollusca</taxon>
        <taxon>Gastropoda</taxon>
        <taxon>Heterobranchia</taxon>
        <taxon>Euthyneura</taxon>
        <taxon>Panpulmonata</taxon>
        <taxon>Sacoglossa</taxon>
        <taxon>Placobranchoidea</taxon>
        <taxon>Plakobranchidae</taxon>
        <taxon>Elysia</taxon>
    </lineage>
</organism>
<protein>
    <submittedName>
        <fullName evidence="1">Uncharacterized protein</fullName>
    </submittedName>
</protein>
<comment type="caution">
    <text evidence="1">The sequence shown here is derived from an EMBL/GenBank/DDBJ whole genome shotgun (WGS) entry which is preliminary data.</text>
</comment>
<evidence type="ECO:0000313" key="2">
    <source>
        <dbReference type="Proteomes" id="UP001283361"/>
    </source>
</evidence>
<evidence type="ECO:0000313" key="1">
    <source>
        <dbReference type="EMBL" id="KAK3745222.1"/>
    </source>
</evidence>
<reference evidence="1" key="1">
    <citation type="journal article" date="2023" name="G3 (Bethesda)">
        <title>A reference genome for the long-term kleptoplast-retaining sea slug Elysia crispata morphotype clarki.</title>
        <authorList>
            <person name="Eastman K.E."/>
            <person name="Pendleton A.L."/>
            <person name="Shaikh M.A."/>
            <person name="Suttiyut T."/>
            <person name="Ogas R."/>
            <person name="Tomko P."/>
            <person name="Gavelis G."/>
            <person name="Widhalm J.R."/>
            <person name="Wisecaver J.H."/>
        </authorList>
    </citation>
    <scope>NUCLEOTIDE SEQUENCE</scope>
    <source>
        <strain evidence="1">ECLA1</strain>
    </source>
</reference>
<proteinExistence type="predicted"/>
<gene>
    <name evidence="1" type="ORF">RRG08_066553</name>
</gene>
<dbReference type="AlphaFoldDB" id="A0AAE1CZ56"/>